<sequence>MKLLAVTILLSFLLFSCSEKDESLSQDDLEVISIDLSKAYDGKLSEFFEPEIDYVWLKDDSEEAQLSAGLHKILFYKDKIMTMDIFGCKCIKIFDSKGNFLNQIRAFGDGPEKYKEFDNFIIDKNEVLFLGVYPPKLMWFNMEGDFLREMKVEMGINAGVYLESNNRYHFSMSPYRTEKYIVTSVNADFKDSTGYFPTVEGRYYGNFSGRNNYILSGYDTYFTYGFQDTIFQLSEEAYIPKLVFEYGSYGQDIEEYKMKMENLDPMERMDFINKKSKLYFVPRATVLSDKYFSNSFRSEETSYNVFYDRENRKTFVLNWGIENDIDEGYNPYFFNYNFDGANQVGSKIPGVDLYEVLQKKKEELGEEAFESYINGKGKKFAEVATAAKDSENPVLIIYTLKK</sequence>
<dbReference type="PROSITE" id="PS51257">
    <property type="entry name" value="PROKAR_LIPOPROTEIN"/>
    <property type="match status" value="1"/>
</dbReference>
<dbReference type="STRING" id="1073327.SAMN04488108_0480"/>
<dbReference type="OrthoDB" id="818842at2"/>
<evidence type="ECO:0008006" key="3">
    <source>
        <dbReference type="Google" id="ProtNLM"/>
    </source>
</evidence>
<dbReference type="EMBL" id="FRXN01000001">
    <property type="protein sequence ID" value="SHO59963.1"/>
    <property type="molecule type" value="Genomic_DNA"/>
</dbReference>
<organism evidence="1 2">
    <name type="scientific">Algoriphagus zhangzhouensis</name>
    <dbReference type="NCBI Taxonomy" id="1073327"/>
    <lineage>
        <taxon>Bacteria</taxon>
        <taxon>Pseudomonadati</taxon>
        <taxon>Bacteroidota</taxon>
        <taxon>Cytophagia</taxon>
        <taxon>Cytophagales</taxon>
        <taxon>Cyclobacteriaceae</taxon>
        <taxon>Algoriphagus</taxon>
    </lineage>
</organism>
<protein>
    <recommendedName>
        <fullName evidence="3">6-bladed beta-propeller protein</fullName>
    </recommendedName>
</protein>
<dbReference type="Proteomes" id="UP000184609">
    <property type="component" value="Unassembled WGS sequence"/>
</dbReference>
<evidence type="ECO:0000313" key="2">
    <source>
        <dbReference type="Proteomes" id="UP000184609"/>
    </source>
</evidence>
<reference evidence="2" key="1">
    <citation type="submission" date="2016-12" db="EMBL/GenBank/DDBJ databases">
        <authorList>
            <person name="Varghese N."/>
            <person name="Submissions S."/>
        </authorList>
    </citation>
    <scope>NUCLEOTIDE SEQUENCE [LARGE SCALE GENOMIC DNA]</scope>
    <source>
        <strain evidence="2">DSM 25035</strain>
    </source>
</reference>
<dbReference type="AlphaFoldDB" id="A0A1M7Z4T9"/>
<proteinExistence type="predicted"/>
<accession>A0A1M7Z4T9</accession>
<gene>
    <name evidence="1" type="ORF">SAMN04488108_0480</name>
</gene>
<keyword evidence="2" id="KW-1185">Reference proteome</keyword>
<name>A0A1M7Z4T9_9BACT</name>
<dbReference type="RefSeq" id="WP_083586345.1">
    <property type="nucleotide sequence ID" value="NZ_FRXN01000001.1"/>
</dbReference>
<dbReference type="Pfam" id="PF17170">
    <property type="entry name" value="DUF5128"/>
    <property type="match status" value="1"/>
</dbReference>
<evidence type="ECO:0000313" key="1">
    <source>
        <dbReference type="EMBL" id="SHO59963.1"/>
    </source>
</evidence>